<name>G0P0R9_CAEBE</name>
<dbReference type="Pfam" id="PF17906">
    <property type="entry name" value="HTH_48"/>
    <property type="match status" value="1"/>
</dbReference>
<dbReference type="Pfam" id="PF00646">
    <property type="entry name" value="F-box"/>
    <property type="match status" value="1"/>
</dbReference>
<dbReference type="Proteomes" id="UP000008068">
    <property type="component" value="Unassembled WGS sequence"/>
</dbReference>
<reference evidence="3" key="1">
    <citation type="submission" date="2011-07" db="EMBL/GenBank/DDBJ databases">
        <authorList>
            <consortium name="Caenorhabditis brenneri Sequencing and Analysis Consortium"/>
            <person name="Wilson R.K."/>
        </authorList>
    </citation>
    <scope>NUCLEOTIDE SEQUENCE [LARGE SCALE GENOMIC DNA]</scope>
    <source>
        <strain evidence="3">PB2801</strain>
    </source>
</reference>
<dbReference type="HOGENOM" id="CLU_030831_3_2_1"/>
<dbReference type="EMBL" id="GL380003">
    <property type="protein sequence ID" value="EGT41833.1"/>
    <property type="molecule type" value="Genomic_DNA"/>
</dbReference>
<proteinExistence type="predicted"/>
<dbReference type="CDD" id="cd22150">
    <property type="entry name" value="F-box_CeFBXA-like"/>
    <property type="match status" value="1"/>
</dbReference>
<feature type="domain" description="F-box" evidence="1">
    <location>
        <begin position="66"/>
        <end position="115"/>
    </location>
</feature>
<dbReference type="InParanoid" id="G0P0R9"/>
<evidence type="ECO:0000313" key="2">
    <source>
        <dbReference type="EMBL" id="EGT41833.1"/>
    </source>
</evidence>
<dbReference type="AlphaFoldDB" id="G0P0R9"/>
<dbReference type="InterPro" id="IPR040161">
    <property type="entry name" value="FB224"/>
</dbReference>
<organism evidence="3">
    <name type="scientific">Caenorhabditis brenneri</name>
    <name type="common">Nematode worm</name>
    <dbReference type="NCBI Taxonomy" id="135651"/>
    <lineage>
        <taxon>Eukaryota</taxon>
        <taxon>Metazoa</taxon>
        <taxon>Ecdysozoa</taxon>
        <taxon>Nematoda</taxon>
        <taxon>Chromadorea</taxon>
        <taxon>Rhabditida</taxon>
        <taxon>Rhabditina</taxon>
        <taxon>Rhabditomorpha</taxon>
        <taxon>Rhabditoidea</taxon>
        <taxon>Rhabditidae</taxon>
        <taxon>Peloderinae</taxon>
        <taxon>Caenorhabditis</taxon>
    </lineage>
</organism>
<dbReference type="Pfam" id="PF01827">
    <property type="entry name" value="FTH"/>
    <property type="match status" value="1"/>
</dbReference>
<dbReference type="SMART" id="SM00256">
    <property type="entry name" value="FBOX"/>
    <property type="match status" value="1"/>
</dbReference>
<dbReference type="FunCoup" id="G0P0R9">
    <property type="interactions" value="21"/>
</dbReference>
<evidence type="ECO:0000259" key="1">
    <source>
        <dbReference type="PROSITE" id="PS50181"/>
    </source>
</evidence>
<evidence type="ECO:0000313" key="3">
    <source>
        <dbReference type="Proteomes" id="UP000008068"/>
    </source>
</evidence>
<dbReference type="InterPro" id="IPR041426">
    <property type="entry name" value="Mos1_HTH"/>
</dbReference>
<dbReference type="GO" id="GO:0045087">
    <property type="term" value="P:innate immune response"/>
    <property type="evidence" value="ECO:0007669"/>
    <property type="project" value="TreeGrafter"/>
</dbReference>
<accession>G0P0R9</accession>
<protein>
    <recommendedName>
        <fullName evidence="1">F-box domain-containing protein</fullName>
    </recommendedName>
</protein>
<dbReference type="PROSITE" id="PS50181">
    <property type="entry name" value="FBOX"/>
    <property type="match status" value="1"/>
</dbReference>
<dbReference type="InterPro" id="IPR002900">
    <property type="entry name" value="DUF38/FTH_CAE_spp"/>
</dbReference>
<dbReference type="PANTHER" id="PTHR23015:SF4">
    <property type="entry name" value="DUF38 DOMAIN-CONTAINING PROTEIN-RELATED"/>
    <property type="match status" value="1"/>
</dbReference>
<keyword evidence="3" id="KW-1185">Reference proteome</keyword>
<dbReference type="PANTHER" id="PTHR23015">
    <property type="entry name" value="UNCHARACTERIZED C.ELEGANS PROTEIN"/>
    <property type="match status" value="1"/>
</dbReference>
<dbReference type="InterPro" id="IPR001810">
    <property type="entry name" value="F-box_dom"/>
</dbReference>
<dbReference type="OrthoDB" id="3256413at2759"/>
<gene>
    <name evidence="2" type="ORF">CAEBREN_24028</name>
</gene>
<sequence>MTGTEETENNTCMLYEAANQTPVYEAYQKLCKFRGNCDIDYVDFEQKYYRFYHGNSESEATKSSSSKTFSDLPIDILKLVIDDLVLADKLSLRKVSKSIRSVVDGHKFESRFVYIYLEANVSSIDLGENDIDYYGENGESSYKIMTMDSDGYTRKYKVKPRIIEEEHWESMIRDLSTIFGIPNWKFDQIFWFFDADVDDDKLTPPDIRQKQIQSIENMLKTTPLRVRNMSIFSKEPTTTMAILPNLIPGSLEHLGLDNVGAKLKEIVELEQWKGLKSASVDTVPDSFSIEHFFHLESFTIYQIRISEDRLVKIRDILFKSTNFSRCTLTFKSEDNVNIDENREWISTLRELIIAVNRVMGAHPEYNADTRCYSIPDSDEHFFVCSSEHHDSLELKIKRVKNGQEDIENSFEEY</sequence>